<dbReference type="EMBL" id="JABSTQ010009218">
    <property type="protein sequence ID" value="KAG0431509.1"/>
    <property type="molecule type" value="Genomic_DNA"/>
</dbReference>
<comment type="caution">
    <text evidence="1">The sequence shown here is derived from an EMBL/GenBank/DDBJ whole genome shotgun (WGS) entry which is preliminary data.</text>
</comment>
<accession>A0AC60QC05</accession>
<evidence type="ECO:0000313" key="2">
    <source>
        <dbReference type="Proteomes" id="UP000805193"/>
    </source>
</evidence>
<reference evidence="1 2" key="1">
    <citation type="journal article" date="2020" name="Cell">
        <title>Large-Scale Comparative Analyses of Tick Genomes Elucidate Their Genetic Diversity and Vector Capacities.</title>
        <authorList>
            <consortium name="Tick Genome and Microbiome Consortium (TIGMIC)"/>
            <person name="Jia N."/>
            <person name="Wang J."/>
            <person name="Shi W."/>
            <person name="Du L."/>
            <person name="Sun Y."/>
            <person name="Zhan W."/>
            <person name="Jiang J.F."/>
            <person name="Wang Q."/>
            <person name="Zhang B."/>
            <person name="Ji P."/>
            <person name="Bell-Sakyi L."/>
            <person name="Cui X.M."/>
            <person name="Yuan T.T."/>
            <person name="Jiang B.G."/>
            <person name="Yang W.F."/>
            <person name="Lam T.T."/>
            <person name="Chang Q.C."/>
            <person name="Ding S.J."/>
            <person name="Wang X.J."/>
            <person name="Zhu J.G."/>
            <person name="Ruan X.D."/>
            <person name="Zhao L."/>
            <person name="Wei J.T."/>
            <person name="Ye R.Z."/>
            <person name="Que T.C."/>
            <person name="Du C.H."/>
            <person name="Zhou Y.H."/>
            <person name="Cheng J.X."/>
            <person name="Dai P.F."/>
            <person name="Guo W.B."/>
            <person name="Han X.H."/>
            <person name="Huang E.J."/>
            <person name="Li L.F."/>
            <person name="Wei W."/>
            <person name="Gao Y.C."/>
            <person name="Liu J.Z."/>
            <person name="Shao H.Z."/>
            <person name="Wang X."/>
            <person name="Wang C.C."/>
            <person name="Yang T.C."/>
            <person name="Huo Q.B."/>
            <person name="Li W."/>
            <person name="Chen H.Y."/>
            <person name="Chen S.E."/>
            <person name="Zhou L.G."/>
            <person name="Ni X.B."/>
            <person name="Tian J.H."/>
            <person name="Sheng Y."/>
            <person name="Liu T."/>
            <person name="Pan Y.S."/>
            <person name="Xia L.Y."/>
            <person name="Li J."/>
            <person name="Zhao F."/>
            <person name="Cao W.C."/>
        </authorList>
    </citation>
    <scope>NUCLEOTIDE SEQUENCE [LARGE SCALE GENOMIC DNA]</scope>
    <source>
        <strain evidence="1">Iper-2018</strain>
    </source>
</reference>
<evidence type="ECO:0000313" key="1">
    <source>
        <dbReference type="EMBL" id="KAG0431509.1"/>
    </source>
</evidence>
<keyword evidence="2" id="KW-1185">Reference proteome</keyword>
<proteinExistence type="predicted"/>
<protein>
    <submittedName>
        <fullName evidence="1">Uncharacterized protein</fullName>
    </submittedName>
</protein>
<sequence>MDKDIYNLKEATFFYKILPKRTHTTTGGYRTKASKERVSVLFEANATGDHKLPLLIRGG</sequence>
<name>A0AC60QC05_IXOPE</name>
<gene>
    <name evidence="1" type="ORF">HPB47_021738</name>
</gene>
<dbReference type="Proteomes" id="UP000805193">
    <property type="component" value="Unassembled WGS sequence"/>
</dbReference>
<organism evidence="1 2">
    <name type="scientific">Ixodes persulcatus</name>
    <name type="common">Taiga tick</name>
    <dbReference type="NCBI Taxonomy" id="34615"/>
    <lineage>
        <taxon>Eukaryota</taxon>
        <taxon>Metazoa</taxon>
        <taxon>Ecdysozoa</taxon>
        <taxon>Arthropoda</taxon>
        <taxon>Chelicerata</taxon>
        <taxon>Arachnida</taxon>
        <taxon>Acari</taxon>
        <taxon>Parasitiformes</taxon>
        <taxon>Ixodida</taxon>
        <taxon>Ixodoidea</taxon>
        <taxon>Ixodidae</taxon>
        <taxon>Ixodinae</taxon>
        <taxon>Ixodes</taxon>
    </lineage>
</organism>